<dbReference type="RefSeq" id="WP_046848890.1">
    <property type="nucleotide sequence ID" value="NZ_CBDIPD010000173.1"/>
</dbReference>
<accession>A0A0F7KDG8</accession>
<dbReference type="InterPro" id="IPR011990">
    <property type="entry name" value="TPR-like_helical_dom_sf"/>
</dbReference>
<dbReference type="KEGG" id="nco:AAW31_01520"/>
<reference evidence="2 5" key="2">
    <citation type="journal article" date="2016" name="Genome Announc.">
        <title>Genome Sequence of Nitrosomonas communis Strain Nm2, a Mesophilic Ammonia-Oxidizing Bacterium Isolated from Mediterranean Soil.</title>
        <authorList>
            <person name="Kozlowski J.A."/>
            <person name="Kits K.D."/>
            <person name="Stein L.Y."/>
        </authorList>
    </citation>
    <scope>NUCLEOTIDE SEQUENCE [LARGE SCALE GENOMIC DNA]</scope>
    <source>
        <strain evidence="2 5">Nm2</strain>
    </source>
</reference>
<evidence type="ECO:0000313" key="3">
    <source>
        <dbReference type="EMBL" id="SDW71839.1"/>
    </source>
</evidence>
<dbReference type="Gene3D" id="1.25.40.10">
    <property type="entry name" value="Tetratricopeptide repeat domain"/>
    <property type="match status" value="1"/>
</dbReference>
<gene>
    <name evidence="2" type="ORF">AAW31_01520</name>
    <name evidence="4" type="ORF">BCL69_102938</name>
    <name evidence="3" type="ORF">SAMN05421882_10247</name>
</gene>
<dbReference type="Proteomes" id="UP000183454">
    <property type="component" value="Unassembled WGS sequence"/>
</dbReference>
<proteinExistence type="predicted"/>
<keyword evidence="5" id="KW-1185">Reference proteome</keyword>
<keyword evidence="1" id="KW-0812">Transmembrane</keyword>
<dbReference type="SUPFAM" id="SSF48371">
    <property type="entry name" value="ARM repeat"/>
    <property type="match status" value="1"/>
</dbReference>
<feature type="transmembrane region" description="Helical" evidence="1">
    <location>
        <begin position="42"/>
        <end position="60"/>
    </location>
</feature>
<evidence type="ECO:0000313" key="5">
    <source>
        <dbReference type="Proteomes" id="UP000034156"/>
    </source>
</evidence>
<evidence type="ECO:0000313" key="2">
    <source>
        <dbReference type="EMBL" id="AKH36787.1"/>
    </source>
</evidence>
<evidence type="ECO:0000256" key="1">
    <source>
        <dbReference type="SAM" id="Phobius"/>
    </source>
</evidence>
<dbReference type="EMBL" id="FNNH01000024">
    <property type="protein sequence ID" value="SDW71839.1"/>
    <property type="molecule type" value="Genomic_DNA"/>
</dbReference>
<reference evidence="5" key="1">
    <citation type="submission" date="2015-05" db="EMBL/GenBank/DDBJ databases">
        <title>Draft genome of Nitrosomonas communis strain Nm2.</title>
        <authorList>
            <person name="Kozlowski J.A."/>
            <person name="Kits K.D."/>
            <person name="Stein L.Y."/>
        </authorList>
    </citation>
    <scope>NUCLEOTIDE SEQUENCE [LARGE SCALE GENOMIC DNA]</scope>
    <source>
        <strain evidence="5">Nm2</strain>
    </source>
</reference>
<dbReference type="PATRIC" id="fig|44574.3.peg.351"/>
<dbReference type="Proteomes" id="UP000034156">
    <property type="component" value="Chromosome"/>
</dbReference>
<dbReference type="SUPFAM" id="SSF48452">
    <property type="entry name" value="TPR-like"/>
    <property type="match status" value="1"/>
</dbReference>
<dbReference type="Proteomes" id="UP000324176">
    <property type="component" value="Unassembled WGS sequence"/>
</dbReference>
<evidence type="ECO:0000313" key="4">
    <source>
        <dbReference type="EMBL" id="TYP86704.1"/>
    </source>
</evidence>
<feature type="transmembrane region" description="Helical" evidence="1">
    <location>
        <begin position="72"/>
        <end position="97"/>
    </location>
</feature>
<protein>
    <submittedName>
        <fullName evidence="2">Uncharacterized protein</fullName>
    </submittedName>
</protein>
<name>A0A0F7KDG8_9PROT</name>
<keyword evidence="1" id="KW-1133">Transmembrane helix</keyword>
<evidence type="ECO:0000313" key="6">
    <source>
        <dbReference type="Proteomes" id="UP000183454"/>
    </source>
</evidence>
<dbReference type="EMBL" id="VNHT01000029">
    <property type="protein sequence ID" value="TYP86704.1"/>
    <property type="molecule type" value="Genomic_DNA"/>
</dbReference>
<keyword evidence="1" id="KW-0472">Membrane</keyword>
<dbReference type="EMBL" id="CP011451">
    <property type="protein sequence ID" value="AKH36787.1"/>
    <property type="molecule type" value="Genomic_DNA"/>
</dbReference>
<evidence type="ECO:0000313" key="7">
    <source>
        <dbReference type="Proteomes" id="UP000324176"/>
    </source>
</evidence>
<dbReference type="OrthoDB" id="5393896at2"/>
<dbReference type="AlphaFoldDB" id="A0A0F7KDG8"/>
<dbReference type="InterPro" id="IPR016024">
    <property type="entry name" value="ARM-type_fold"/>
</dbReference>
<sequence>MRLFLILCNLILLVLALGLEIYGFKLILNESLSEQILITSLFLHFIASIIAACIFPTIMASNRKQPQLKINIFFFVVVFYLPVLGLVGLTLAVPFIIRHSPKPKKTNFAMSLSKIRNLPDIPAQAIDDNFANLHSLYRSRNPDKRLKAIYASLKIKDRDAIPLLRMALSDPVDDIRLLAYALLDRKEHGISERIKLSKQKLEKIENSRNKRLYRQIANDYWELANLGLTQGEARNYVLNMACKYIELGLKYYPQDVGLCFQYAQILLKLGNFERAYEQFKKAESLGMEHKKLLIYYAEIAFHRHQYYKVKQLMAEIDYPAAYPQLTSVVQFWQKRN</sequence>
<reference evidence="4 7" key="4">
    <citation type="submission" date="2019-07" db="EMBL/GenBank/DDBJ databases">
        <title>Active sludge and wastewater microbial communities from Klosterneuburg, Austria.</title>
        <authorList>
            <person name="Wagner M."/>
        </authorList>
    </citation>
    <scope>NUCLEOTIDE SEQUENCE [LARGE SCALE GENOMIC DNA]</scope>
    <source>
        <strain evidence="4 7">Nm2</strain>
    </source>
</reference>
<organism evidence="2 5">
    <name type="scientific">Nitrosomonas communis</name>
    <dbReference type="NCBI Taxonomy" id="44574"/>
    <lineage>
        <taxon>Bacteria</taxon>
        <taxon>Pseudomonadati</taxon>
        <taxon>Pseudomonadota</taxon>
        <taxon>Betaproteobacteria</taxon>
        <taxon>Nitrosomonadales</taxon>
        <taxon>Nitrosomonadaceae</taxon>
        <taxon>Nitrosomonas</taxon>
    </lineage>
</organism>
<reference evidence="3 6" key="3">
    <citation type="submission" date="2016-10" db="EMBL/GenBank/DDBJ databases">
        <authorList>
            <person name="de Groot N.N."/>
        </authorList>
    </citation>
    <scope>NUCLEOTIDE SEQUENCE [LARGE SCALE GENOMIC DNA]</scope>
    <source>
        <strain evidence="3 6">Nm110</strain>
    </source>
</reference>